<dbReference type="PANTHER" id="PTHR42879">
    <property type="entry name" value="3-OXOACYL-(ACYL-CARRIER-PROTEIN) REDUCTASE"/>
    <property type="match status" value="1"/>
</dbReference>
<proteinExistence type="inferred from homology"/>
<evidence type="ECO:0000256" key="1">
    <source>
        <dbReference type="ARBA" id="ARBA00006484"/>
    </source>
</evidence>
<accession>A0A975CY16</accession>
<dbReference type="SUPFAM" id="SSF51735">
    <property type="entry name" value="NAD(P)-binding Rossmann-fold domains"/>
    <property type="match status" value="1"/>
</dbReference>
<dbReference type="Gene3D" id="3.40.50.720">
    <property type="entry name" value="NAD(P)-binding Rossmann-like Domain"/>
    <property type="match status" value="1"/>
</dbReference>
<dbReference type="Proteomes" id="UP000664914">
    <property type="component" value="Chromosome"/>
</dbReference>
<dbReference type="InterPro" id="IPR036291">
    <property type="entry name" value="NAD(P)-bd_dom_sf"/>
</dbReference>
<name>A0A975CY16_9SPHN</name>
<reference evidence="2" key="2">
    <citation type="submission" date="2021-04" db="EMBL/GenBank/DDBJ databases">
        <title>Isolation and genomic analysis of the ibuprofen-degrading bacterium Sphingomonas strain MPO218.</title>
        <authorList>
            <person name="Aulestia M."/>
            <person name="Flores A."/>
            <person name="Mangas E.L."/>
            <person name="Perez-Pulido A.J."/>
            <person name="Santero E."/>
            <person name="Camacho E.M."/>
        </authorList>
    </citation>
    <scope>NUCLEOTIDE SEQUENCE</scope>
    <source>
        <strain evidence="2">MPO218</strain>
    </source>
</reference>
<evidence type="ECO:0000313" key="2">
    <source>
        <dbReference type="EMBL" id="QTH19880.1"/>
    </source>
</evidence>
<dbReference type="Pfam" id="PF13561">
    <property type="entry name" value="adh_short_C2"/>
    <property type="match status" value="1"/>
</dbReference>
<organism evidence="2 3">
    <name type="scientific">Rhizorhabdus wittichii</name>
    <dbReference type="NCBI Taxonomy" id="160791"/>
    <lineage>
        <taxon>Bacteria</taxon>
        <taxon>Pseudomonadati</taxon>
        <taxon>Pseudomonadota</taxon>
        <taxon>Alphaproteobacteria</taxon>
        <taxon>Sphingomonadales</taxon>
        <taxon>Sphingomonadaceae</taxon>
        <taxon>Rhizorhabdus</taxon>
    </lineage>
</organism>
<dbReference type="InterPro" id="IPR050259">
    <property type="entry name" value="SDR"/>
</dbReference>
<dbReference type="CDD" id="cd05233">
    <property type="entry name" value="SDR_c"/>
    <property type="match status" value="1"/>
</dbReference>
<sequence>MSEQTFPSGATMVLGATGGLGAASARALARDGSDLALCFRSKRDAAEALAEELRGHGRTVTLHPVDATDPATIDAARDAAIAAHGRVHALVWAAGPLVDQLHLSETPLEKWKRAIAVEVNGFFAAAQSLIPHFRAEGGGAFVHLGSAGDLYWPPRDGLSVAPKAANESLVRGIAKEEGRHGIRANSVLVGVIDAGMFHELLAQGQFDDAWVKEVQAQLPLKRWGTAEEIGHAVSFLASKRAGYTTGQQLAVAGGYGV</sequence>
<dbReference type="AlphaFoldDB" id="A0A975CY16"/>
<comment type="similarity">
    <text evidence="1">Belongs to the short-chain dehydrogenases/reductases (SDR) family.</text>
</comment>
<gene>
    <name evidence="2" type="ORF">HRJ34_16075</name>
</gene>
<protein>
    <submittedName>
        <fullName evidence="2">SDR family oxidoreductase</fullName>
    </submittedName>
</protein>
<dbReference type="EMBL" id="CP059319">
    <property type="protein sequence ID" value="QTH19880.1"/>
    <property type="molecule type" value="Genomic_DNA"/>
</dbReference>
<reference evidence="2" key="1">
    <citation type="submission" date="2020-07" db="EMBL/GenBank/DDBJ databases">
        <authorList>
            <person name="Camacho E."/>
        </authorList>
    </citation>
    <scope>NUCLEOTIDE SEQUENCE</scope>
    <source>
        <strain evidence="2">MPO218</strain>
    </source>
</reference>
<dbReference type="PRINTS" id="PR00081">
    <property type="entry name" value="GDHRDH"/>
</dbReference>
<dbReference type="PANTHER" id="PTHR42879:SF2">
    <property type="entry name" value="3-OXOACYL-[ACYL-CARRIER-PROTEIN] REDUCTASE FABG"/>
    <property type="match status" value="1"/>
</dbReference>
<dbReference type="InterPro" id="IPR002347">
    <property type="entry name" value="SDR_fam"/>
</dbReference>
<evidence type="ECO:0000313" key="3">
    <source>
        <dbReference type="Proteomes" id="UP000664914"/>
    </source>
</evidence>